<dbReference type="InterPro" id="IPR020631">
    <property type="entry name" value="THF_DH/CycHdrlase_NAD-bd_dom"/>
</dbReference>
<dbReference type="Pfam" id="PF00295">
    <property type="entry name" value="Glyco_hydro_28"/>
    <property type="match status" value="2"/>
</dbReference>
<evidence type="ECO:0000256" key="7">
    <source>
        <dbReference type="ARBA" id="ARBA00022563"/>
    </source>
</evidence>
<comment type="similarity">
    <text evidence="3 18">Belongs to the glycosyl hydrolase 28 family.</text>
</comment>
<dbReference type="GO" id="GO:0071555">
    <property type="term" value="P:cell wall organization"/>
    <property type="evidence" value="ECO:0007669"/>
    <property type="project" value="UniProtKB-KW"/>
</dbReference>
<gene>
    <name evidence="22" type="ORF">C4D60_Mb04t02860</name>
</gene>
<evidence type="ECO:0000256" key="3">
    <source>
        <dbReference type="ARBA" id="ARBA00008834"/>
    </source>
</evidence>
<evidence type="ECO:0000259" key="20">
    <source>
        <dbReference type="Pfam" id="PF00763"/>
    </source>
</evidence>
<dbReference type="Pfam" id="PF00763">
    <property type="entry name" value="THF_DHG_CYH"/>
    <property type="match status" value="1"/>
</dbReference>
<organism evidence="22 23">
    <name type="scientific">Musa balbisiana</name>
    <name type="common">Banana</name>
    <dbReference type="NCBI Taxonomy" id="52838"/>
    <lineage>
        <taxon>Eukaryota</taxon>
        <taxon>Viridiplantae</taxon>
        <taxon>Streptophyta</taxon>
        <taxon>Embryophyta</taxon>
        <taxon>Tracheophyta</taxon>
        <taxon>Spermatophyta</taxon>
        <taxon>Magnoliopsida</taxon>
        <taxon>Liliopsida</taxon>
        <taxon>Zingiberales</taxon>
        <taxon>Musaceae</taxon>
        <taxon>Musa</taxon>
    </lineage>
</organism>
<evidence type="ECO:0000256" key="15">
    <source>
        <dbReference type="ARBA" id="ARBA00052194"/>
    </source>
</evidence>
<keyword evidence="7" id="KW-0554">One-carbon metabolism</keyword>
<dbReference type="SUPFAM" id="SSF51126">
    <property type="entry name" value="Pectin lyase-like"/>
    <property type="match status" value="1"/>
</dbReference>
<protein>
    <recommendedName>
        <fullName evidence="24">Methenyltetrahydrofolate cyclohydrolase</fullName>
    </recommendedName>
</protein>
<evidence type="ECO:0000256" key="6">
    <source>
        <dbReference type="ARBA" id="ARBA00022525"/>
    </source>
</evidence>
<evidence type="ECO:0000256" key="2">
    <source>
        <dbReference type="ARBA" id="ARBA00004777"/>
    </source>
</evidence>
<evidence type="ECO:0000259" key="21">
    <source>
        <dbReference type="Pfam" id="PF02882"/>
    </source>
</evidence>
<evidence type="ECO:0000256" key="10">
    <source>
        <dbReference type="ARBA" id="ARBA00023002"/>
    </source>
</evidence>
<reference evidence="22 23" key="1">
    <citation type="journal article" date="2019" name="Nat. Plants">
        <title>Genome sequencing of Musa balbisiana reveals subgenome evolution and function divergence in polyploid bananas.</title>
        <authorList>
            <person name="Yao X."/>
        </authorList>
    </citation>
    <scope>NUCLEOTIDE SEQUENCE [LARGE SCALE GENOMIC DNA]</scope>
    <source>
        <strain evidence="23">cv. DH-PKW</strain>
        <tissue evidence="22">Leaves</tissue>
    </source>
</reference>
<evidence type="ECO:0000256" key="16">
    <source>
        <dbReference type="ARBA" id="ARBA00058319"/>
    </source>
</evidence>
<feature type="domain" description="Tetrahydrofolate dehydrogenase/cyclohydrolase catalytic" evidence="20">
    <location>
        <begin position="93"/>
        <end position="208"/>
    </location>
</feature>
<dbReference type="GO" id="GO:0004488">
    <property type="term" value="F:methylenetetrahydrofolate dehydrogenase (NADP+) activity"/>
    <property type="evidence" value="ECO:0007669"/>
    <property type="project" value="UniProtKB-EC"/>
</dbReference>
<dbReference type="HAMAP" id="MF_01576">
    <property type="entry name" value="THF_DHG_CYH"/>
    <property type="match status" value="1"/>
</dbReference>
<evidence type="ECO:0000256" key="12">
    <source>
        <dbReference type="ARBA" id="ARBA00023268"/>
    </source>
</evidence>
<keyword evidence="12" id="KW-0511">Multifunctional enzyme</keyword>
<comment type="caution">
    <text evidence="22">The sequence shown here is derived from an EMBL/GenBank/DDBJ whole genome shotgun (WGS) entry which is preliminary data.</text>
</comment>
<keyword evidence="14" id="KW-0961">Cell wall biogenesis/degradation</keyword>
<comment type="subunit">
    <text evidence="4">Homodimer.</text>
</comment>
<dbReference type="STRING" id="52838.A0A4S8K987"/>
<dbReference type="Proteomes" id="UP000317650">
    <property type="component" value="Chromosome 4"/>
</dbReference>
<feature type="region of interest" description="Disordered" evidence="19">
    <location>
        <begin position="1"/>
        <end position="78"/>
    </location>
</feature>
<evidence type="ECO:0000256" key="1">
    <source>
        <dbReference type="ARBA" id="ARBA00004191"/>
    </source>
</evidence>
<dbReference type="Pfam" id="PF02882">
    <property type="entry name" value="THF_DHG_CYH_C"/>
    <property type="match status" value="1"/>
</dbReference>
<dbReference type="CDD" id="cd01080">
    <property type="entry name" value="NAD_bind_m-THF_DH_Cyclohyd"/>
    <property type="match status" value="1"/>
</dbReference>
<dbReference type="InterPro" id="IPR020630">
    <property type="entry name" value="THF_DH/CycHdrlase_cat_dom"/>
</dbReference>
<evidence type="ECO:0000256" key="8">
    <source>
        <dbReference type="ARBA" id="ARBA00022801"/>
    </source>
</evidence>
<evidence type="ECO:0000256" key="11">
    <source>
        <dbReference type="ARBA" id="ARBA00023238"/>
    </source>
</evidence>
<feature type="compositionally biased region" description="Basic residues" evidence="19">
    <location>
        <begin position="30"/>
        <end position="45"/>
    </location>
</feature>
<accession>A0A4S8K987</accession>
<dbReference type="PRINTS" id="PR00085">
    <property type="entry name" value="THFDHDRGNASE"/>
</dbReference>
<dbReference type="GO" id="GO:0009853">
    <property type="term" value="P:photorespiration"/>
    <property type="evidence" value="ECO:0007669"/>
    <property type="project" value="UniProtKB-KW"/>
</dbReference>
<keyword evidence="13 18" id="KW-0326">Glycosidase</keyword>
<name>A0A4S8K987_MUSBA</name>
<keyword evidence="23" id="KW-1185">Reference proteome</keyword>
<evidence type="ECO:0000256" key="18">
    <source>
        <dbReference type="RuleBase" id="RU361169"/>
    </source>
</evidence>
<feature type="compositionally biased region" description="Polar residues" evidence="19">
    <location>
        <begin position="1"/>
        <end position="10"/>
    </location>
</feature>
<dbReference type="Gene3D" id="3.40.50.10860">
    <property type="entry name" value="Leucine Dehydrogenase, chain A, domain 1"/>
    <property type="match status" value="1"/>
</dbReference>
<dbReference type="InterPro" id="IPR012334">
    <property type="entry name" value="Pectin_lyas_fold"/>
</dbReference>
<dbReference type="InterPro" id="IPR006626">
    <property type="entry name" value="PbH1"/>
</dbReference>
<keyword evidence="10" id="KW-0560">Oxidoreductase</keyword>
<keyword evidence="8 18" id="KW-0378">Hydrolase</keyword>
<dbReference type="SUPFAM" id="SSF53223">
    <property type="entry name" value="Aminoacid dehydrogenase-like, N-terminal domain"/>
    <property type="match status" value="1"/>
</dbReference>
<feature type="region of interest" description="Disordered" evidence="19">
    <location>
        <begin position="382"/>
        <end position="403"/>
    </location>
</feature>
<evidence type="ECO:0000256" key="17">
    <source>
        <dbReference type="ARBA" id="ARBA00061364"/>
    </source>
</evidence>
<feature type="domain" description="Tetrahydrofolate dehydrogenase/cyclohydrolase NAD(P)-binding" evidence="21">
    <location>
        <begin position="229"/>
        <end position="376"/>
    </location>
</feature>
<evidence type="ECO:0000256" key="14">
    <source>
        <dbReference type="ARBA" id="ARBA00023316"/>
    </source>
</evidence>
<evidence type="ECO:0000256" key="9">
    <source>
        <dbReference type="ARBA" id="ARBA00022857"/>
    </source>
</evidence>
<dbReference type="InterPro" id="IPR000672">
    <property type="entry name" value="THF_DH/CycHdrlase"/>
</dbReference>
<evidence type="ECO:0000313" key="22">
    <source>
        <dbReference type="EMBL" id="THU71572.1"/>
    </source>
</evidence>
<keyword evidence="9" id="KW-0521">NADP</keyword>
<comment type="catalytic activity">
    <reaction evidence="15">
        <text>(6R)-5,10-methylene-5,6,7,8-tetrahydrofolate + NADP(+) = (6R)-5,10-methenyltetrahydrofolate + NADPH</text>
        <dbReference type="Rhea" id="RHEA:22812"/>
        <dbReference type="ChEBI" id="CHEBI:15636"/>
        <dbReference type="ChEBI" id="CHEBI:57455"/>
        <dbReference type="ChEBI" id="CHEBI:57783"/>
        <dbReference type="ChEBI" id="CHEBI:58349"/>
        <dbReference type="EC" id="1.5.1.5"/>
    </reaction>
</comment>
<comment type="pathway">
    <text evidence="2">One-carbon metabolism; tetrahydrofolate interconversion.</text>
</comment>
<evidence type="ECO:0000256" key="5">
    <source>
        <dbReference type="ARBA" id="ARBA00022512"/>
    </source>
</evidence>
<proteinExistence type="inferred from homology"/>
<dbReference type="InterPro" id="IPR000743">
    <property type="entry name" value="Glyco_hydro_28"/>
</dbReference>
<evidence type="ECO:0000256" key="4">
    <source>
        <dbReference type="ARBA" id="ARBA00011738"/>
    </source>
</evidence>
<dbReference type="AlphaFoldDB" id="A0A4S8K987"/>
<evidence type="ECO:0000256" key="19">
    <source>
        <dbReference type="SAM" id="MobiDB-lite"/>
    </source>
</evidence>
<comment type="function">
    <text evidence="16">Catalyzes the oxidation of 5,10-methylenetetrahydrofolate to 5,10-methenyltetrahydrofolate and then the hydrolysis of 5,10-methenyltetrahydrofolate to 10-formyltetrahydrofolate.</text>
</comment>
<keyword evidence="5" id="KW-0134">Cell wall</keyword>
<evidence type="ECO:0000256" key="13">
    <source>
        <dbReference type="ARBA" id="ARBA00023295"/>
    </source>
</evidence>
<dbReference type="EMBL" id="PYDT01000001">
    <property type="protein sequence ID" value="THU71572.1"/>
    <property type="molecule type" value="Genomic_DNA"/>
</dbReference>
<evidence type="ECO:0008006" key="24">
    <source>
        <dbReference type="Google" id="ProtNLM"/>
    </source>
</evidence>
<sequence>MRAALSSTLKKISAGAAARRPRVAFVSPASHHHRRHHQSNKPTKKRKDEYILGPDLPDIWATPGSSSPPPPPAESETGGATVAVDAELVPTIIDGKSIAEEIKLGITKEVHRMKDTIKKVPGLAVVLVGQRRDSQTYVRNKIKACEEVGIRSLMAELSEGCAEDEVLNVVSEFNQDPSVHGVLVQLPLPQHMDEDTILGAVSLQKDVDGFHPLNMGNLALRGREPLFIPCAAKACIELLLRSGIKLKGKNVAVIGRSNVVGLPTTLLLQRHHATVSVVHAFTNNPEDVTRVADIVISAAGVPNLVRGSWLKRGAIVIDVGTNPIEDPSFEHGYYLRGDVCYEEALQVASAITPVPGGVGPVTVAMLLSNTLDSAKRFYGIRNNGGDRRHGSGGGSGGQPRPTPETMVAMFDVLDFGAKGDGVTDDTKVDDIDSVSLDHAFEAAWAAACKVEASTVIVPAEFEFLVRPISFSGPYCEPNIVFQLDGTIVAPTSAGAWGAGSLQWLEFTKLQEITIRGSGVIDGRGSVWWTNSDSDIDPINAELGSKMPQIKPTVSALLASAFVKQTEGLLVTVFSSSLFQALRFYGSYNVTVTGIRIQNSPRCHLKFDNCEAVEVFDITVSSPGDSPNTDGIHLQNSRNVLIHRVDMGCGDDCVSIQTGCSNIYIHDVDCGPGHGISIGGLGRDNTKACVSNITVRDINLRNTMTGVRIKTWQGGSGSVQAIQFSNIKVWEVQIPMVIDQFYCDRSSCENQSSAVALSSIAYESIRGTFTVKPVHLACSDSSPCSGISLSEVELEPLQERHHMTDPFCWQAFGELYAPTIPPITCLQIGKPASNRILTDHDLC</sequence>
<dbReference type="GO" id="GO:0004650">
    <property type="term" value="F:polygalacturonase activity"/>
    <property type="evidence" value="ECO:0007669"/>
    <property type="project" value="InterPro"/>
</dbReference>
<dbReference type="InterPro" id="IPR011050">
    <property type="entry name" value="Pectin_lyase_fold/virulence"/>
</dbReference>
<evidence type="ECO:0000313" key="23">
    <source>
        <dbReference type="Proteomes" id="UP000317650"/>
    </source>
</evidence>
<dbReference type="InterPro" id="IPR036291">
    <property type="entry name" value="NAD(P)-bd_dom_sf"/>
</dbReference>
<dbReference type="FunFam" id="3.40.50.720:FF:000006">
    <property type="entry name" value="Bifunctional protein FolD"/>
    <property type="match status" value="1"/>
</dbReference>
<dbReference type="Gene3D" id="2.160.20.10">
    <property type="entry name" value="Single-stranded right-handed beta-helix, Pectin lyase-like"/>
    <property type="match status" value="1"/>
</dbReference>
<comment type="subcellular location">
    <subcellularLocation>
        <location evidence="1">Secreted</location>
        <location evidence="1">Cell wall</location>
    </subcellularLocation>
</comment>
<keyword evidence="11" id="KW-0601">Photorespiration</keyword>
<dbReference type="Gene3D" id="3.40.50.720">
    <property type="entry name" value="NAD(P)-binding Rossmann-like Domain"/>
    <property type="match status" value="1"/>
</dbReference>
<dbReference type="GO" id="GO:0005975">
    <property type="term" value="P:carbohydrate metabolic process"/>
    <property type="evidence" value="ECO:0007669"/>
    <property type="project" value="InterPro"/>
</dbReference>
<dbReference type="InterPro" id="IPR046346">
    <property type="entry name" value="Aminoacid_DH-like_N_sf"/>
</dbReference>
<dbReference type="SUPFAM" id="SSF51735">
    <property type="entry name" value="NAD(P)-binding Rossmann-fold domains"/>
    <property type="match status" value="1"/>
</dbReference>
<dbReference type="SMART" id="SM00710">
    <property type="entry name" value="PbH1"/>
    <property type="match status" value="5"/>
</dbReference>
<dbReference type="GO" id="GO:0006730">
    <property type="term" value="P:one-carbon metabolic process"/>
    <property type="evidence" value="ECO:0007669"/>
    <property type="project" value="UniProtKB-KW"/>
</dbReference>
<dbReference type="PANTHER" id="PTHR31375">
    <property type="match status" value="1"/>
</dbReference>
<dbReference type="FunFam" id="3.40.50.10860:FF:000005">
    <property type="entry name" value="C-1-tetrahydrofolate synthase, cytoplasmic, putative"/>
    <property type="match status" value="1"/>
</dbReference>
<comment type="similarity">
    <text evidence="17">Belongs to the tetrahydrofolate dehydrogenase/cyclohydrolase family.</text>
</comment>
<keyword evidence="6" id="KW-0964">Secreted</keyword>